<dbReference type="Proteomes" id="UP000199290">
    <property type="component" value="Unassembled WGS sequence"/>
</dbReference>
<organism evidence="1 2">
    <name type="scientific">Marinobacter gudaonensis</name>
    <dbReference type="NCBI Taxonomy" id="375760"/>
    <lineage>
        <taxon>Bacteria</taxon>
        <taxon>Pseudomonadati</taxon>
        <taxon>Pseudomonadota</taxon>
        <taxon>Gammaproteobacteria</taxon>
        <taxon>Pseudomonadales</taxon>
        <taxon>Marinobacteraceae</taxon>
        <taxon>Marinobacter</taxon>
    </lineage>
</organism>
<evidence type="ECO:0000313" key="1">
    <source>
        <dbReference type="EMBL" id="SFR40324.1"/>
    </source>
</evidence>
<keyword evidence="2" id="KW-1185">Reference proteome</keyword>
<proteinExistence type="predicted"/>
<evidence type="ECO:0000313" key="2">
    <source>
        <dbReference type="Proteomes" id="UP000199290"/>
    </source>
</evidence>
<gene>
    <name evidence="1" type="ORF">SAMN04488073_0541</name>
</gene>
<name>A0A1I6GDM5_9GAMM</name>
<dbReference type="STRING" id="375760.SAMN04488073_0541"/>
<dbReference type="AlphaFoldDB" id="A0A1I6GDM5"/>
<sequence length="430" mass="48486">MASHGWIRRGTAGPAGAMLAAVALQVPVPAVMAQSEIVYGLDTRFTDNARKASTNESSDLETRTYLTAGYQTDPGRCNADFLGTLGYSWWQDDTFDSETFAEMDFQGNCELANRLYWEAANQLREVTQDTRQSNTPNNRTRKNVFSTGPRYLWQLNDTNWFNVSARYENTEYEEPEETDSERYTGSIAWDHLFSSTFTGGVSLAHSQTEFDYGAEVDVSSARLTFQNRWATTSLSGAVGVSEIETDYANTNQSSDGLVGELKLTRAINPTTEWYANASRELTDRTSTLDLRFGEFEYNLRESITVENTVLSTGMNKRFSDSSALNVDLYAYRTDYLDTEETEDKIGFNVRYSRQVAELTTGFISLGFDQLSYESDDTEDEVARLLIGAEHQATRDLSLLARIGHDTKSSDVASREYDENWVLVGLEYRLR</sequence>
<dbReference type="EMBL" id="FOYV01000001">
    <property type="protein sequence ID" value="SFR40324.1"/>
    <property type="molecule type" value="Genomic_DNA"/>
</dbReference>
<protein>
    <submittedName>
        <fullName evidence="1">Putative beta-barrel porin 2</fullName>
    </submittedName>
</protein>
<dbReference type="RefSeq" id="WP_228143534.1">
    <property type="nucleotide sequence ID" value="NZ_FOYV01000001.1"/>
</dbReference>
<reference evidence="2" key="1">
    <citation type="submission" date="2016-10" db="EMBL/GenBank/DDBJ databases">
        <authorList>
            <person name="Varghese N."/>
            <person name="Submissions S."/>
        </authorList>
    </citation>
    <scope>NUCLEOTIDE SEQUENCE [LARGE SCALE GENOMIC DNA]</scope>
    <source>
        <strain evidence="2">CGMCC 1.6294</strain>
    </source>
</reference>
<accession>A0A1I6GDM5</accession>